<gene>
    <name evidence="3" type="ORF">Plil01_000181700</name>
</gene>
<evidence type="ECO:0000259" key="2">
    <source>
        <dbReference type="Pfam" id="PF10213"/>
    </source>
</evidence>
<name>A0A9W6TE20_9STRA</name>
<dbReference type="GO" id="GO:0005763">
    <property type="term" value="C:mitochondrial small ribosomal subunit"/>
    <property type="evidence" value="ECO:0007669"/>
    <property type="project" value="TreeGrafter"/>
</dbReference>
<dbReference type="Pfam" id="PF10213">
    <property type="entry name" value="MRP-S28"/>
    <property type="match status" value="1"/>
</dbReference>
<protein>
    <submittedName>
        <fullName evidence="3">Unnamed protein product</fullName>
    </submittedName>
</protein>
<proteinExistence type="predicted"/>
<sequence length="346" mass="38802">MGERRPNTFITLWPHTPPFVSHGASTAPPAHRAGPSAKSSCHLASTIQSASVFHPRQTQYRRQQRYQPLQRDPQVSRLSTPALADSDTQLSASAGRSVWSSSLTSTARSETMLARHVTKALRRPAQTLRFLATAGDAPAAAKTPAKPAAPKFRKKKTFQFSGKDEPAAAPLEEFEYPSYWDEDYPADFDSAMKHEVEKLQIFADFTPYLDLSWQQQIHPKFDGAAIRMTLNCPLEDFDERLFVDDKTTYDTKVAMEVPLSCWKGLDQPAKDLVAQLAGPRYNANKKLIKITEDRYNTRVFNHKRICDILRELTETALELSGQAEADKPKKAAKKEAKKAAKKEAEQ</sequence>
<dbReference type="InterPro" id="IPR019349">
    <property type="entry name" value="Ribosomal_mS35_mit"/>
</dbReference>
<feature type="compositionally biased region" description="Low complexity" evidence="1">
    <location>
        <begin position="55"/>
        <end position="73"/>
    </location>
</feature>
<feature type="region of interest" description="Disordered" evidence="1">
    <location>
        <begin position="1"/>
        <end position="39"/>
    </location>
</feature>
<dbReference type="InterPro" id="IPR039848">
    <property type="entry name" value="Ribosomal_mS35_mt"/>
</dbReference>
<feature type="compositionally biased region" description="Low complexity" evidence="1">
    <location>
        <begin position="91"/>
        <end position="101"/>
    </location>
</feature>
<dbReference type="OrthoDB" id="283424at2759"/>
<comment type="caution">
    <text evidence="3">The sequence shown here is derived from an EMBL/GenBank/DDBJ whole genome shotgun (WGS) entry which is preliminary data.</text>
</comment>
<dbReference type="PANTHER" id="PTHR13490:SF0">
    <property type="entry name" value="SMALL RIBOSOMAL SUBUNIT PROTEIN MS35"/>
    <property type="match status" value="1"/>
</dbReference>
<dbReference type="GO" id="GO:0032543">
    <property type="term" value="P:mitochondrial translation"/>
    <property type="evidence" value="ECO:0007669"/>
    <property type="project" value="InterPro"/>
</dbReference>
<feature type="compositionally biased region" description="Basic and acidic residues" evidence="1">
    <location>
        <begin position="324"/>
        <end position="346"/>
    </location>
</feature>
<dbReference type="PANTHER" id="PTHR13490">
    <property type="entry name" value="MITOCHONDRIAL 28S RIBOSOMAL PROTEIN S28"/>
    <property type="match status" value="1"/>
</dbReference>
<dbReference type="AlphaFoldDB" id="A0A9W6TE20"/>
<reference evidence="3" key="1">
    <citation type="submission" date="2023-04" db="EMBL/GenBank/DDBJ databases">
        <title>Phytophthora lilii NBRC 32176.</title>
        <authorList>
            <person name="Ichikawa N."/>
            <person name="Sato H."/>
            <person name="Tonouchi N."/>
        </authorList>
    </citation>
    <scope>NUCLEOTIDE SEQUENCE</scope>
    <source>
        <strain evidence="3">NBRC 32176</strain>
    </source>
</reference>
<dbReference type="Proteomes" id="UP001165083">
    <property type="component" value="Unassembled WGS sequence"/>
</dbReference>
<evidence type="ECO:0000313" key="3">
    <source>
        <dbReference type="EMBL" id="GMF11075.1"/>
    </source>
</evidence>
<evidence type="ECO:0000313" key="4">
    <source>
        <dbReference type="Proteomes" id="UP001165083"/>
    </source>
</evidence>
<dbReference type="GO" id="GO:0003735">
    <property type="term" value="F:structural constituent of ribosome"/>
    <property type="evidence" value="ECO:0007669"/>
    <property type="project" value="InterPro"/>
</dbReference>
<feature type="region of interest" description="Disordered" evidence="1">
    <location>
        <begin position="319"/>
        <end position="346"/>
    </location>
</feature>
<evidence type="ECO:0000256" key="1">
    <source>
        <dbReference type="SAM" id="MobiDB-lite"/>
    </source>
</evidence>
<feature type="domain" description="Small ribosomal subunit protein mS35 mitochondrial conserved" evidence="2">
    <location>
        <begin position="245"/>
        <end position="343"/>
    </location>
</feature>
<organism evidence="3 4">
    <name type="scientific">Phytophthora lilii</name>
    <dbReference type="NCBI Taxonomy" id="2077276"/>
    <lineage>
        <taxon>Eukaryota</taxon>
        <taxon>Sar</taxon>
        <taxon>Stramenopiles</taxon>
        <taxon>Oomycota</taxon>
        <taxon>Peronosporomycetes</taxon>
        <taxon>Peronosporales</taxon>
        <taxon>Peronosporaceae</taxon>
        <taxon>Phytophthora</taxon>
    </lineage>
</organism>
<keyword evidence="4" id="KW-1185">Reference proteome</keyword>
<dbReference type="EMBL" id="BSXW01000063">
    <property type="protein sequence ID" value="GMF11075.1"/>
    <property type="molecule type" value="Genomic_DNA"/>
</dbReference>
<feature type="region of interest" description="Disordered" evidence="1">
    <location>
        <begin position="55"/>
        <end position="101"/>
    </location>
</feature>
<accession>A0A9W6TE20</accession>